<dbReference type="GeneID" id="107225462"/>
<dbReference type="Proteomes" id="UP000829291">
    <property type="component" value="Chromosome 4"/>
</dbReference>
<keyword evidence="5" id="KW-0964">Secreted</keyword>
<dbReference type="GO" id="GO:0050482">
    <property type="term" value="P:arachidonate secretion"/>
    <property type="evidence" value="ECO:0007669"/>
    <property type="project" value="InterPro"/>
</dbReference>
<dbReference type="FunCoup" id="A0A6J0C2C9">
    <property type="interactions" value="62"/>
</dbReference>
<evidence type="ECO:0000313" key="16">
    <source>
        <dbReference type="RefSeq" id="XP_015521431.1"/>
    </source>
</evidence>
<dbReference type="FunFam" id="1.20.90.10:FF:000002">
    <property type="entry name" value="Phospholipase A2 group III"/>
    <property type="match status" value="1"/>
</dbReference>
<evidence type="ECO:0000256" key="4">
    <source>
        <dbReference type="ARBA" id="ARBA00021721"/>
    </source>
</evidence>
<feature type="chain" id="PRO_5026756261" description="Phospholipase A2" evidence="13">
    <location>
        <begin position="21"/>
        <end position="182"/>
    </location>
</feature>
<dbReference type="GO" id="GO:0005576">
    <property type="term" value="C:extracellular region"/>
    <property type="evidence" value="ECO:0007669"/>
    <property type="project" value="UniProtKB-SubCell"/>
</dbReference>
<sequence length="182" mass="21041">MAGTSQFLILLCAAFRLSGSWVIRTDVLDIEAVDTNDLRETRRERLNLIFPGTKWCGSGNVADNYDDLGTFAESDACCRTHDHCEDIIEAMDTKFNLTNPSFYTRVHCSCDEKFYDCLHGSPDEIGDKVGILYFSFLGTKCFRNDYPIVGCKRYHPYPKRCLEYELDESQPMMYQWFDVPLY</sequence>
<dbReference type="RefSeq" id="XP_015521431.1">
    <property type="nucleotide sequence ID" value="XM_015665945.2"/>
</dbReference>
<dbReference type="Gene3D" id="1.20.90.10">
    <property type="entry name" value="Phospholipase A2 domain"/>
    <property type="match status" value="1"/>
</dbReference>
<protein>
    <recommendedName>
        <fullName evidence="4">Phospholipase A2</fullName>
        <ecNumber evidence="3">3.1.1.4</ecNumber>
    </recommendedName>
    <alternativeName>
        <fullName evidence="12">Phosphatidylcholine 2-acylhydrolase</fullName>
    </alternativeName>
</protein>
<evidence type="ECO:0000256" key="2">
    <source>
        <dbReference type="ARBA" id="ARBA00004613"/>
    </source>
</evidence>
<evidence type="ECO:0000256" key="11">
    <source>
        <dbReference type="ARBA" id="ARBA00023157"/>
    </source>
</evidence>
<comment type="cofactor">
    <cofactor evidence="1">
        <name>Ca(2+)</name>
        <dbReference type="ChEBI" id="CHEBI:29108"/>
    </cofactor>
</comment>
<evidence type="ECO:0000256" key="8">
    <source>
        <dbReference type="ARBA" id="ARBA00022837"/>
    </source>
</evidence>
<evidence type="ECO:0000313" key="15">
    <source>
        <dbReference type="Proteomes" id="UP000829291"/>
    </source>
</evidence>
<keyword evidence="15" id="KW-1185">Reference proteome</keyword>
<dbReference type="PANTHER" id="PTHR12253">
    <property type="entry name" value="RH14732P"/>
    <property type="match status" value="1"/>
</dbReference>
<keyword evidence="11" id="KW-1015">Disulfide bond</keyword>
<evidence type="ECO:0000256" key="9">
    <source>
        <dbReference type="ARBA" id="ARBA00022963"/>
    </source>
</evidence>
<dbReference type="InParanoid" id="A0A6J0C2C9"/>
<dbReference type="PROSITE" id="PS00118">
    <property type="entry name" value="PA2_HIS"/>
    <property type="match status" value="1"/>
</dbReference>
<dbReference type="GO" id="GO:0004623">
    <property type="term" value="F:phospholipase A2 activity"/>
    <property type="evidence" value="ECO:0007669"/>
    <property type="project" value="UniProtKB-EC"/>
</dbReference>
<evidence type="ECO:0000256" key="12">
    <source>
        <dbReference type="ARBA" id="ARBA00029903"/>
    </source>
</evidence>
<dbReference type="CDD" id="cd04704">
    <property type="entry name" value="PLA2_bee_venom_like"/>
    <property type="match status" value="1"/>
</dbReference>
<evidence type="ECO:0000256" key="3">
    <source>
        <dbReference type="ARBA" id="ARBA00013278"/>
    </source>
</evidence>
<organism evidence="16">
    <name type="scientific">Neodiprion lecontei</name>
    <name type="common">Redheaded pine sawfly</name>
    <dbReference type="NCBI Taxonomy" id="441921"/>
    <lineage>
        <taxon>Eukaryota</taxon>
        <taxon>Metazoa</taxon>
        <taxon>Ecdysozoa</taxon>
        <taxon>Arthropoda</taxon>
        <taxon>Hexapoda</taxon>
        <taxon>Insecta</taxon>
        <taxon>Pterygota</taxon>
        <taxon>Neoptera</taxon>
        <taxon>Endopterygota</taxon>
        <taxon>Hymenoptera</taxon>
        <taxon>Tenthredinoidea</taxon>
        <taxon>Diprionidae</taxon>
        <taxon>Diprioninae</taxon>
        <taxon>Neodiprion</taxon>
    </lineage>
</organism>
<reference evidence="16" key="1">
    <citation type="submission" date="2025-08" db="UniProtKB">
        <authorList>
            <consortium name="RefSeq"/>
        </authorList>
    </citation>
    <scope>IDENTIFICATION</scope>
    <source>
        <tissue evidence="16">Thorax and Abdomen</tissue>
    </source>
</reference>
<dbReference type="InterPro" id="IPR016090">
    <property type="entry name" value="PLA2-like_dom"/>
</dbReference>
<evidence type="ECO:0000256" key="1">
    <source>
        <dbReference type="ARBA" id="ARBA00001913"/>
    </source>
</evidence>
<accession>A0A6J0C2C9</accession>
<dbReference type="EC" id="3.1.1.4" evidence="3"/>
<evidence type="ECO:0000256" key="10">
    <source>
        <dbReference type="ARBA" id="ARBA00023098"/>
    </source>
</evidence>
<dbReference type="GO" id="GO:0046872">
    <property type="term" value="F:metal ion binding"/>
    <property type="evidence" value="ECO:0007669"/>
    <property type="project" value="UniProtKB-KW"/>
</dbReference>
<gene>
    <name evidence="16" type="primary">LOC107225462</name>
</gene>
<dbReference type="SUPFAM" id="SSF48619">
    <property type="entry name" value="Phospholipase A2, PLA2"/>
    <property type="match status" value="1"/>
</dbReference>
<dbReference type="Pfam" id="PF05826">
    <property type="entry name" value="Phospholip_A2_2"/>
    <property type="match status" value="1"/>
</dbReference>
<comment type="subcellular location">
    <subcellularLocation>
        <location evidence="2">Secreted</location>
    </subcellularLocation>
</comment>
<dbReference type="OrthoDB" id="10059604at2759"/>
<dbReference type="SMART" id="SM00085">
    <property type="entry name" value="PA2c"/>
    <property type="match status" value="1"/>
</dbReference>
<evidence type="ECO:0000256" key="7">
    <source>
        <dbReference type="ARBA" id="ARBA00022801"/>
    </source>
</evidence>
<dbReference type="KEGG" id="nlo:107225462"/>
<dbReference type="InterPro" id="IPR036444">
    <property type="entry name" value="PLipase_A2_dom_sf"/>
</dbReference>
<evidence type="ECO:0000256" key="13">
    <source>
        <dbReference type="SAM" id="SignalP"/>
    </source>
</evidence>
<dbReference type="GO" id="GO:0016042">
    <property type="term" value="P:lipid catabolic process"/>
    <property type="evidence" value="ECO:0007669"/>
    <property type="project" value="UniProtKB-KW"/>
</dbReference>
<evidence type="ECO:0000259" key="14">
    <source>
        <dbReference type="SMART" id="SM00085"/>
    </source>
</evidence>
<feature type="domain" description="Phospholipase A2-like central" evidence="14">
    <location>
        <begin position="47"/>
        <end position="162"/>
    </location>
</feature>
<evidence type="ECO:0000256" key="5">
    <source>
        <dbReference type="ARBA" id="ARBA00022525"/>
    </source>
</evidence>
<dbReference type="GO" id="GO:0006644">
    <property type="term" value="P:phospholipid metabolic process"/>
    <property type="evidence" value="ECO:0007669"/>
    <property type="project" value="InterPro"/>
</dbReference>
<keyword evidence="7" id="KW-0378">Hydrolase</keyword>
<keyword evidence="13" id="KW-0732">Signal</keyword>
<keyword evidence="10" id="KW-0443">Lipid metabolism</keyword>
<dbReference type="AlphaFoldDB" id="A0A6J0C2C9"/>
<dbReference type="InterPro" id="IPR033113">
    <property type="entry name" value="PLA2_histidine"/>
</dbReference>
<feature type="signal peptide" evidence="13">
    <location>
        <begin position="1"/>
        <end position="20"/>
    </location>
</feature>
<keyword evidence="6" id="KW-0479">Metal-binding</keyword>
<name>A0A6J0C2C9_NEOLC</name>
<evidence type="ECO:0000256" key="6">
    <source>
        <dbReference type="ARBA" id="ARBA00022723"/>
    </source>
</evidence>
<keyword evidence="9" id="KW-0442">Lipid degradation</keyword>
<proteinExistence type="predicted"/>
<keyword evidence="8" id="KW-0106">Calcium</keyword>